<dbReference type="InterPro" id="IPR038883">
    <property type="entry name" value="AN11006-like"/>
</dbReference>
<name>A0A9W9CZ82_9PEZI</name>
<accession>A0A9W9CZ82</accession>
<dbReference type="EMBL" id="JAPEVB010000002">
    <property type="protein sequence ID" value="KAJ4393299.1"/>
    <property type="molecule type" value="Genomic_DNA"/>
</dbReference>
<proteinExistence type="predicted"/>
<organism evidence="1 2">
    <name type="scientific">Gnomoniopsis smithogilvyi</name>
    <dbReference type="NCBI Taxonomy" id="1191159"/>
    <lineage>
        <taxon>Eukaryota</taxon>
        <taxon>Fungi</taxon>
        <taxon>Dikarya</taxon>
        <taxon>Ascomycota</taxon>
        <taxon>Pezizomycotina</taxon>
        <taxon>Sordariomycetes</taxon>
        <taxon>Sordariomycetidae</taxon>
        <taxon>Diaporthales</taxon>
        <taxon>Gnomoniaceae</taxon>
        <taxon>Gnomoniopsis</taxon>
    </lineage>
</organism>
<comment type="caution">
    <text evidence="1">The sequence shown here is derived from an EMBL/GenBank/DDBJ whole genome shotgun (WGS) entry which is preliminary data.</text>
</comment>
<dbReference type="PANTHER" id="PTHR42085">
    <property type="entry name" value="F-BOX DOMAIN-CONTAINING PROTEIN"/>
    <property type="match status" value="1"/>
</dbReference>
<reference evidence="1" key="1">
    <citation type="submission" date="2022-10" db="EMBL/GenBank/DDBJ databases">
        <title>Tapping the CABI collections for fungal endophytes: first genome assemblies for Collariella, Neodidymelliopsis, Ascochyta clinopodiicola, Didymella pomorum, Didymosphaeria variabile, Neocosmospora piperis and Neocucurbitaria cava.</title>
        <authorList>
            <person name="Hill R."/>
        </authorList>
    </citation>
    <scope>NUCLEOTIDE SEQUENCE</scope>
    <source>
        <strain evidence="1">IMI 355082</strain>
    </source>
</reference>
<dbReference type="PANTHER" id="PTHR42085:SF2">
    <property type="entry name" value="F-BOX DOMAIN-CONTAINING PROTEIN"/>
    <property type="match status" value="1"/>
</dbReference>
<gene>
    <name evidence="1" type="ORF">N0V93_002507</name>
</gene>
<sequence>MDYEQQSLQQPFRFLDLPLEVRNAIYNVILCTPPPRVLWPLEQQDIVGFPKELCYVCHPFETQLLRVNRQIHSEAKDVMLRGNQFIRIRGRHAYGVAEIVHSIMQWRQLPILATTASFRASFKGFVMTHVIDWGRDVEASDAAQAVHDARDGDVDFVILRRDLDVFCETLTFVGVSCFEEFDTCSRHFVEIHNPFDDTLSPGFMSEVNQERLLQPYRDHFRGFKSVVLHGHVASNVAEAVRKDLADEQLANPDEALAGIQTAKDLGNTFFRRREFPKAAAAYWIAFSKARIVRYRNSWAKLSTQGGASFVHALAELHYQVCLNSAQNILTFIRETSDPNPREKALPAIRYIGRAEGSSALFVTDWRPTLAQMAKANFRMASTHRAMGDIRAAKVFIDRARLQAPGDQIIRREAEEIDAEARAQAGLGRLLH</sequence>
<keyword evidence="2" id="KW-1185">Reference proteome</keyword>
<evidence type="ECO:0000313" key="1">
    <source>
        <dbReference type="EMBL" id="KAJ4393299.1"/>
    </source>
</evidence>
<dbReference type="Proteomes" id="UP001140453">
    <property type="component" value="Unassembled WGS sequence"/>
</dbReference>
<protein>
    <submittedName>
        <fullName evidence="1">Uncharacterized protein</fullName>
    </submittedName>
</protein>
<dbReference type="AlphaFoldDB" id="A0A9W9CZ82"/>
<evidence type="ECO:0000313" key="2">
    <source>
        <dbReference type="Proteomes" id="UP001140453"/>
    </source>
</evidence>
<dbReference type="OrthoDB" id="5229512at2759"/>